<accession>A0A8H3F3V7</accession>
<dbReference type="AlphaFoldDB" id="A0A8H3F3V7"/>
<protein>
    <recommendedName>
        <fullName evidence="1">LYC1 C-terminal domain-containing protein</fullName>
    </recommendedName>
</protein>
<sequence>MVTYELPPCDSPNLALLHPTQEEKVKIWKLNGASWSGTMSLPVYIRREITLENQAFTKDGGITFWVLVDSSLPPNERPILGSCESLRKRALVARTGKLEDAVSHGIGSVFCNPDYRGRGYAQRMMDELGKKLNTWNQHNGKRTDFTVLYSDIGKRFYSRSGWEAFPSSHIALPPVSSEKETALSGARILRADDLDDLCSMDEKLLRADIVRDVPSNKVRVALIPDLETMQWHHAREEFAGKEMLGRMPDIKGAHADCEDGSQAWCIWTRTFGSTEAGNTLNILRFFIEGGNVRDESETKDDFTESSSIDQAKLHGIAAVLHAAQVEAASWDMKDVQIWNPSRLIVLAARQIEPSTELIHRADESIASLRWHGDPEDRAKVEWVGNEKYAWC</sequence>
<feature type="domain" description="LYC1 C-terminal" evidence="1">
    <location>
        <begin position="169"/>
        <end position="391"/>
    </location>
</feature>
<dbReference type="Gene3D" id="3.40.630.30">
    <property type="match status" value="1"/>
</dbReference>
<evidence type="ECO:0000313" key="2">
    <source>
        <dbReference type="EMBL" id="CAF9917967.1"/>
    </source>
</evidence>
<dbReference type="CDD" id="cd04301">
    <property type="entry name" value="NAT_SF"/>
    <property type="match status" value="1"/>
</dbReference>
<dbReference type="InterPro" id="IPR055100">
    <property type="entry name" value="GNAT_LYC1-like"/>
</dbReference>
<dbReference type="PANTHER" id="PTHR34815:SF4">
    <property type="entry name" value="N-ACETYLTRANSFERASE DOMAIN-CONTAINING PROTEIN"/>
    <property type="match status" value="1"/>
</dbReference>
<dbReference type="EMBL" id="CAJPDT010000019">
    <property type="protein sequence ID" value="CAF9917967.1"/>
    <property type="molecule type" value="Genomic_DNA"/>
</dbReference>
<dbReference type="SUPFAM" id="SSF55729">
    <property type="entry name" value="Acyl-CoA N-acyltransferases (Nat)"/>
    <property type="match status" value="1"/>
</dbReference>
<dbReference type="PANTHER" id="PTHR34815">
    <property type="entry name" value="LYSINE ACETYLTRANSFERASE"/>
    <property type="match status" value="1"/>
</dbReference>
<gene>
    <name evidence="2" type="ORF">IMSHALPRED_003797</name>
</gene>
<dbReference type="InterPro" id="IPR053013">
    <property type="entry name" value="LAT"/>
</dbReference>
<proteinExistence type="predicted"/>
<dbReference type="InterPro" id="IPR016181">
    <property type="entry name" value="Acyl_CoA_acyltransferase"/>
</dbReference>
<comment type="caution">
    <text evidence="2">The sequence shown here is derived from an EMBL/GenBank/DDBJ whole genome shotgun (WGS) entry which is preliminary data.</text>
</comment>
<organism evidence="2 3">
    <name type="scientific">Imshaugia aleurites</name>
    <dbReference type="NCBI Taxonomy" id="172621"/>
    <lineage>
        <taxon>Eukaryota</taxon>
        <taxon>Fungi</taxon>
        <taxon>Dikarya</taxon>
        <taxon>Ascomycota</taxon>
        <taxon>Pezizomycotina</taxon>
        <taxon>Lecanoromycetes</taxon>
        <taxon>OSLEUM clade</taxon>
        <taxon>Lecanoromycetidae</taxon>
        <taxon>Lecanorales</taxon>
        <taxon>Lecanorineae</taxon>
        <taxon>Parmeliaceae</taxon>
        <taxon>Imshaugia</taxon>
    </lineage>
</organism>
<dbReference type="OrthoDB" id="2020070at2759"/>
<dbReference type="Pfam" id="PF22998">
    <property type="entry name" value="GNAT_LYC1-like"/>
    <property type="match status" value="1"/>
</dbReference>
<evidence type="ECO:0000313" key="3">
    <source>
        <dbReference type="Proteomes" id="UP000664534"/>
    </source>
</evidence>
<dbReference type="Proteomes" id="UP000664534">
    <property type="component" value="Unassembled WGS sequence"/>
</dbReference>
<evidence type="ECO:0000259" key="1">
    <source>
        <dbReference type="Pfam" id="PF22998"/>
    </source>
</evidence>
<keyword evidence="3" id="KW-1185">Reference proteome</keyword>
<name>A0A8H3F3V7_9LECA</name>
<reference evidence="2" key="1">
    <citation type="submission" date="2021-03" db="EMBL/GenBank/DDBJ databases">
        <authorList>
            <person name="Tagirdzhanova G."/>
        </authorList>
    </citation>
    <scope>NUCLEOTIDE SEQUENCE</scope>
</reference>